<name>A0A3N4N2A9_9NEIS</name>
<evidence type="ECO:0000313" key="2">
    <source>
        <dbReference type="Proteomes" id="UP000272412"/>
    </source>
</evidence>
<comment type="caution">
    <text evidence="1">The sequence shown here is derived from an EMBL/GenBank/DDBJ whole genome shotgun (WGS) entry which is preliminary data.</text>
</comment>
<dbReference type="EMBL" id="RPFL01000004">
    <property type="protein sequence ID" value="RPD90211.1"/>
    <property type="molecule type" value="Genomic_DNA"/>
</dbReference>
<keyword evidence="2" id="KW-1185">Reference proteome</keyword>
<dbReference type="Proteomes" id="UP000272412">
    <property type="component" value="Unassembled WGS sequence"/>
</dbReference>
<dbReference type="NCBIfam" id="TIGR01847">
    <property type="entry name" value="bacteriocin_sig"/>
    <property type="match status" value="1"/>
</dbReference>
<dbReference type="AlphaFoldDB" id="A0A3N4N2A9"/>
<sequence length="18" mass="2054">MKTLSMNQLHQISGGFDF</sequence>
<evidence type="ECO:0000313" key="1">
    <source>
        <dbReference type="EMBL" id="RPD90211.1"/>
    </source>
</evidence>
<protein>
    <submittedName>
        <fullName evidence="1">Bacteriocin</fullName>
    </submittedName>
</protein>
<organism evidence="1 2">
    <name type="scientific">Neisseria weixii</name>
    <dbReference type="NCBI Taxonomy" id="1853276"/>
    <lineage>
        <taxon>Bacteria</taxon>
        <taxon>Pseudomonadati</taxon>
        <taxon>Pseudomonadota</taxon>
        <taxon>Betaproteobacteria</taxon>
        <taxon>Neisseriales</taxon>
        <taxon>Neisseriaceae</taxon>
        <taxon>Neisseria</taxon>
    </lineage>
</organism>
<dbReference type="InterPro" id="IPR010133">
    <property type="entry name" value="Bacteriocin_signal_seq"/>
</dbReference>
<reference evidence="1 2" key="1">
    <citation type="submission" date="2018-11" db="EMBL/GenBank/DDBJ databases">
        <title>Neisseria weixii sp. nov. isolated from the rectal contents of plateau pika (Ochotona cruzoniae).</title>
        <authorList>
            <person name="Zhang G."/>
        </authorList>
    </citation>
    <scope>NUCLEOTIDE SEQUENCE [LARGE SCALE GENOMIC DNA]</scope>
    <source>
        <strain evidence="1 2">10009</strain>
    </source>
</reference>
<gene>
    <name evidence="1" type="ORF">EGK74_02170</name>
</gene>
<accession>A0A3N4N2A9</accession>
<proteinExistence type="predicted"/>